<feature type="region of interest" description="Disordered" evidence="1">
    <location>
        <begin position="189"/>
        <end position="209"/>
    </location>
</feature>
<evidence type="ECO:0000313" key="5">
    <source>
        <dbReference type="Proteomes" id="UP000807825"/>
    </source>
</evidence>
<dbReference type="InterPro" id="IPR020845">
    <property type="entry name" value="AMP-binding_CS"/>
</dbReference>
<evidence type="ECO:0000259" key="3">
    <source>
        <dbReference type="Pfam" id="PF13193"/>
    </source>
</evidence>
<feature type="domain" description="AMP-binding enzyme C-terminal" evidence="3">
    <location>
        <begin position="455"/>
        <end position="531"/>
    </location>
</feature>
<evidence type="ECO:0000259" key="2">
    <source>
        <dbReference type="Pfam" id="PF00501"/>
    </source>
</evidence>
<proteinExistence type="predicted"/>
<organism evidence="4 5">
    <name type="scientific">Desulfomonile tiedjei</name>
    <dbReference type="NCBI Taxonomy" id="2358"/>
    <lineage>
        <taxon>Bacteria</taxon>
        <taxon>Pseudomonadati</taxon>
        <taxon>Thermodesulfobacteriota</taxon>
        <taxon>Desulfomonilia</taxon>
        <taxon>Desulfomonilales</taxon>
        <taxon>Desulfomonilaceae</taxon>
        <taxon>Desulfomonile</taxon>
    </lineage>
</organism>
<dbReference type="Gene3D" id="3.40.50.980">
    <property type="match status" value="2"/>
</dbReference>
<feature type="domain" description="AMP-dependent synthetase/ligase" evidence="2">
    <location>
        <begin position="33"/>
        <end position="404"/>
    </location>
</feature>
<comment type="caution">
    <text evidence="4">The sequence shown here is derived from an EMBL/GenBank/DDBJ whole genome shotgun (WGS) entry which is preliminary data.</text>
</comment>
<dbReference type="AlphaFoldDB" id="A0A9D6V7R7"/>
<dbReference type="Pfam" id="PF13193">
    <property type="entry name" value="AMP-binding_C"/>
    <property type="match status" value="1"/>
</dbReference>
<dbReference type="InterPro" id="IPR045851">
    <property type="entry name" value="AMP-bd_C_sf"/>
</dbReference>
<dbReference type="Pfam" id="PF00501">
    <property type="entry name" value="AMP-binding"/>
    <property type="match status" value="1"/>
</dbReference>
<gene>
    <name evidence="4" type="ORF">HY912_21835</name>
</gene>
<dbReference type="PANTHER" id="PTHR43767:SF1">
    <property type="entry name" value="NONRIBOSOMAL PEPTIDE SYNTHASE PES1 (EUROFUNG)-RELATED"/>
    <property type="match status" value="1"/>
</dbReference>
<protein>
    <submittedName>
        <fullName evidence="4">AMP-binding protein</fullName>
    </submittedName>
</protein>
<dbReference type="Gene3D" id="3.30.300.30">
    <property type="match status" value="1"/>
</dbReference>
<dbReference type="Proteomes" id="UP000807825">
    <property type="component" value="Unassembled WGS sequence"/>
</dbReference>
<dbReference type="InterPro" id="IPR050237">
    <property type="entry name" value="ATP-dep_AMP-bd_enzyme"/>
</dbReference>
<dbReference type="Gene3D" id="2.30.38.10">
    <property type="entry name" value="Luciferase, Domain 3"/>
    <property type="match status" value="1"/>
</dbReference>
<dbReference type="EMBL" id="JACRDE010000572">
    <property type="protein sequence ID" value="MBI5252145.1"/>
    <property type="molecule type" value="Genomic_DNA"/>
</dbReference>
<evidence type="ECO:0000256" key="1">
    <source>
        <dbReference type="SAM" id="MobiDB-lite"/>
    </source>
</evidence>
<reference evidence="4" key="1">
    <citation type="submission" date="2020-07" db="EMBL/GenBank/DDBJ databases">
        <title>Huge and variable diversity of episymbiotic CPR bacteria and DPANN archaea in groundwater ecosystems.</title>
        <authorList>
            <person name="He C.Y."/>
            <person name="Keren R."/>
            <person name="Whittaker M."/>
            <person name="Farag I.F."/>
            <person name="Doudna J."/>
            <person name="Cate J.H.D."/>
            <person name="Banfield J.F."/>
        </authorList>
    </citation>
    <scope>NUCLEOTIDE SEQUENCE</scope>
    <source>
        <strain evidence="4">NC_groundwater_1664_Pr3_B-0.1um_52_9</strain>
    </source>
</reference>
<name>A0A9D6V7R7_9BACT</name>
<dbReference type="GO" id="GO:0016878">
    <property type="term" value="F:acid-thiol ligase activity"/>
    <property type="evidence" value="ECO:0007669"/>
    <property type="project" value="UniProtKB-ARBA"/>
</dbReference>
<dbReference type="SUPFAM" id="SSF56801">
    <property type="entry name" value="Acetyl-CoA synthetase-like"/>
    <property type="match status" value="1"/>
</dbReference>
<dbReference type="InterPro" id="IPR000873">
    <property type="entry name" value="AMP-dep_synth/lig_dom"/>
</dbReference>
<dbReference type="PANTHER" id="PTHR43767">
    <property type="entry name" value="LONG-CHAIN-FATTY-ACID--COA LIGASE"/>
    <property type="match status" value="1"/>
</dbReference>
<accession>A0A9D6V7R7</accession>
<evidence type="ECO:0000313" key="4">
    <source>
        <dbReference type="EMBL" id="MBI5252145.1"/>
    </source>
</evidence>
<dbReference type="PROSITE" id="PS00455">
    <property type="entry name" value="AMP_BINDING"/>
    <property type="match status" value="1"/>
</dbReference>
<dbReference type="InterPro" id="IPR025110">
    <property type="entry name" value="AMP-bd_C"/>
</dbReference>
<sequence length="549" mass="61240">MLLEGCQPFRTEDSMLYVSRRWWTGLTYRDLVDKAADKYPERTAVVDHATRLTYLQLRETADRLAIALLDLGIKPQQRVLVQLPNWHEFAYTYFALQKIGAIPVLLIDRYRQYEANHLCSLLQASAWVVPEALGKTDYRPIVAEVLKNNPQTRHVIMVRAGEDCPHHRLEDLIAGVSRTENNLARLEASRPDPSDVAHMGPTGGSTGIPKVAPHTHNDLLCNMEYAGAAWELNLHDVLLVVTPIGHDLTFTKGFTSIVSCSGRVVMLDSTTPDSICDAIQKEKVTALPCVPTLASRLVNFERLHEYDLSSLQKMYCAGGKSQPELVKAVREKLGCVFINGYGSTEGMSTMTRSHYDLDRICRTVGRPTCPYDAYRVIDENGRELPPNTKGELVVKGPGVFTGYYKNPEENETAFTSDGFFRSGDLAMIDDRGDIVLCGRLKDIVKRAGENINAAEVETLISGHPDVVLVAVIGMPDREMGERVCAYIQPRDGARLDFAAIISHLKELGASVLQFPERIEFVEAMPLTKVGKLDKRRLREDVEEKLSAQS</sequence>